<keyword evidence="2" id="KW-1185">Reference proteome</keyword>
<sequence length="123" mass="13755">MWNIFVNNLSPVLPLLRYQFLNRKDPSILQSRAANLYFFTGLSAGGFALELSMQSQSVVPSIANFMYWCAFTAGMSGFAKEKKTHLEQHPPRPLSLPPPCSVQEEYSAPDSPVIRIVYEQTGA</sequence>
<evidence type="ECO:0000313" key="1">
    <source>
        <dbReference type="EMBL" id="UOF90566.1"/>
    </source>
</evidence>
<dbReference type="RefSeq" id="WP_347437263.1">
    <property type="nucleotide sequence ID" value="NZ_CP089291.1"/>
</dbReference>
<evidence type="ECO:0000313" key="2">
    <source>
        <dbReference type="Proteomes" id="UP000830167"/>
    </source>
</evidence>
<protein>
    <submittedName>
        <fullName evidence="1">Uncharacterized protein</fullName>
    </submittedName>
</protein>
<dbReference type="Proteomes" id="UP000830167">
    <property type="component" value="Chromosome"/>
</dbReference>
<dbReference type="EMBL" id="CP089291">
    <property type="protein sequence ID" value="UOF90566.1"/>
    <property type="molecule type" value="Genomic_DNA"/>
</dbReference>
<name>A0ABY4CJ65_9BACL</name>
<accession>A0ABY4CJ65</accession>
<organism evidence="1 2">
    <name type="scientific">Fodinisporobacter ferrooxydans</name>
    <dbReference type="NCBI Taxonomy" id="2901836"/>
    <lineage>
        <taxon>Bacteria</taxon>
        <taxon>Bacillati</taxon>
        <taxon>Bacillota</taxon>
        <taxon>Bacilli</taxon>
        <taxon>Bacillales</taxon>
        <taxon>Alicyclobacillaceae</taxon>
        <taxon>Fodinisporobacter</taxon>
    </lineage>
</organism>
<proteinExistence type="predicted"/>
<gene>
    <name evidence="1" type="ORF">LSG31_22365</name>
</gene>
<reference evidence="1" key="1">
    <citation type="submission" date="2021-12" db="EMBL/GenBank/DDBJ databases">
        <title>Alicyclobacillaceae gen. nov., sp. nov., isolated from chalcocite enrichment system.</title>
        <authorList>
            <person name="Jiang Z."/>
        </authorList>
    </citation>
    <scope>NUCLEOTIDE SEQUENCE</scope>
    <source>
        <strain evidence="1">MYW30-H2</strain>
    </source>
</reference>